<organism evidence="2 3">
    <name type="scientific">Brachionus plicatilis</name>
    <name type="common">Marine rotifer</name>
    <name type="synonym">Brachionus muelleri</name>
    <dbReference type="NCBI Taxonomy" id="10195"/>
    <lineage>
        <taxon>Eukaryota</taxon>
        <taxon>Metazoa</taxon>
        <taxon>Spiralia</taxon>
        <taxon>Gnathifera</taxon>
        <taxon>Rotifera</taxon>
        <taxon>Eurotatoria</taxon>
        <taxon>Monogononta</taxon>
        <taxon>Pseudotrocha</taxon>
        <taxon>Ploima</taxon>
        <taxon>Brachionidae</taxon>
        <taxon>Brachionus</taxon>
    </lineage>
</organism>
<evidence type="ECO:0008006" key="4">
    <source>
        <dbReference type="Google" id="ProtNLM"/>
    </source>
</evidence>
<gene>
    <name evidence="2" type="ORF">BpHYR1_028645</name>
</gene>
<comment type="caution">
    <text evidence="2">The sequence shown here is derived from an EMBL/GenBank/DDBJ whole genome shotgun (WGS) entry which is preliminary data.</text>
</comment>
<keyword evidence="1" id="KW-0472">Membrane</keyword>
<keyword evidence="1" id="KW-1133">Transmembrane helix</keyword>
<dbReference type="Gene3D" id="1.20.1070.10">
    <property type="entry name" value="Rhodopsin 7-helix transmembrane proteins"/>
    <property type="match status" value="1"/>
</dbReference>
<dbReference type="Proteomes" id="UP000276133">
    <property type="component" value="Unassembled WGS sequence"/>
</dbReference>
<name>A0A3M7RD41_BRAPC</name>
<keyword evidence="1" id="KW-0812">Transmembrane</keyword>
<protein>
    <recommendedName>
        <fullName evidence="4">G-protein coupled receptors family 1 profile domain-containing protein</fullName>
    </recommendedName>
</protein>
<keyword evidence="3" id="KW-1185">Reference proteome</keyword>
<feature type="transmembrane region" description="Helical" evidence="1">
    <location>
        <begin position="105"/>
        <end position="125"/>
    </location>
</feature>
<dbReference type="AlphaFoldDB" id="A0A3M7RD41"/>
<evidence type="ECO:0000313" key="2">
    <source>
        <dbReference type="EMBL" id="RNA21334.1"/>
    </source>
</evidence>
<dbReference type="Pfam" id="PF10324">
    <property type="entry name" value="7TM_GPCR_Srw"/>
    <property type="match status" value="1"/>
</dbReference>
<feature type="transmembrane region" description="Helical" evidence="1">
    <location>
        <begin position="61"/>
        <end position="85"/>
    </location>
</feature>
<dbReference type="GO" id="GO:0008528">
    <property type="term" value="F:G protein-coupled peptide receptor activity"/>
    <property type="evidence" value="ECO:0007669"/>
    <property type="project" value="InterPro"/>
</dbReference>
<evidence type="ECO:0000313" key="3">
    <source>
        <dbReference type="Proteomes" id="UP000276133"/>
    </source>
</evidence>
<proteinExistence type="predicted"/>
<dbReference type="OrthoDB" id="10591595at2759"/>
<sequence length="145" mass="16608">MNGSTSKSSVGTTWKNRLARILDIRKLCVKNVSGSFSISLDISRNASRKMPRKLYSKGSHVANLLLFLTVSFFFTTVPYSMFYALKLNVTLNEKSKQAVVGFLTLLQYMRHSSNFLIYLLTSTILKNEVKILYGKLAKLFFWDQF</sequence>
<dbReference type="EMBL" id="REGN01003695">
    <property type="protein sequence ID" value="RNA21334.1"/>
    <property type="molecule type" value="Genomic_DNA"/>
</dbReference>
<evidence type="ECO:0000256" key="1">
    <source>
        <dbReference type="SAM" id="Phobius"/>
    </source>
</evidence>
<accession>A0A3M7RD41</accession>
<reference evidence="2 3" key="1">
    <citation type="journal article" date="2018" name="Sci. Rep.">
        <title>Genomic signatures of local adaptation to the degree of environmental predictability in rotifers.</title>
        <authorList>
            <person name="Franch-Gras L."/>
            <person name="Hahn C."/>
            <person name="Garcia-Roger E.M."/>
            <person name="Carmona M.J."/>
            <person name="Serra M."/>
            <person name="Gomez A."/>
        </authorList>
    </citation>
    <scope>NUCLEOTIDE SEQUENCE [LARGE SCALE GENOMIC DNA]</scope>
    <source>
        <strain evidence="2">HYR1</strain>
    </source>
</reference>
<dbReference type="InterPro" id="IPR019427">
    <property type="entry name" value="7TM_GPCR_serpentine_rcpt_Srw"/>
</dbReference>